<keyword evidence="4" id="KW-1185">Reference proteome</keyword>
<dbReference type="EMBL" id="QUSY01000100">
    <property type="protein sequence ID" value="RHY32993.1"/>
    <property type="molecule type" value="Genomic_DNA"/>
</dbReference>
<evidence type="ECO:0000313" key="4">
    <source>
        <dbReference type="Proteomes" id="UP000285060"/>
    </source>
</evidence>
<organism evidence="2">
    <name type="scientific">Aphanomyces invadans</name>
    <dbReference type="NCBI Taxonomy" id="157072"/>
    <lineage>
        <taxon>Eukaryota</taxon>
        <taxon>Sar</taxon>
        <taxon>Stramenopiles</taxon>
        <taxon>Oomycota</taxon>
        <taxon>Saprolegniomycetes</taxon>
        <taxon>Saprolegniales</taxon>
        <taxon>Verrucalvaceae</taxon>
        <taxon>Aphanomyces</taxon>
    </lineage>
</organism>
<dbReference type="GeneID" id="20088849"/>
<dbReference type="EMBL" id="KI913985">
    <property type="protein sequence ID" value="ETV94478.1"/>
    <property type="molecule type" value="Genomic_DNA"/>
</dbReference>
<evidence type="ECO:0000313" key="3">
    <source>
        <dbReference type="EMBL" id="RHY32993.1"/>
    </source>
</evidence>
<dbReference type="Proteomes" id="UP000285060">
    <property type="component" value="Unassembled WGS sequence"/>
</dbReference>
<dbReference type="RefSeq" id="XP_008876793.1">
    <property type="nucleotide sequence ID" value="XM_008878571.1"/>
</dbReference>
<evidence type="ECO:0000313" key="2">
    <source>
        <dbReference type="EMBL" id="ETV94478.1"/>
    </source>
</evidence>
<accession>A0A024TKC1</accession>
<sequence>MTSSSSSLLQYSHVILTCGDTDMPSITSLAPMTQQLLAQEIFQYDFSKERAVIESSNSHWMSQDAATNDEELVKTGMAILNMVDHHGTTPPSPEKKSRAGLDRRNSAEEAAIAMALAVSLEEY</sequence>
<reference evidence="2" key="1">
    <citation type="submission" date="2013-12" db="EMBL/GenBank/DDBJ databases">
        <title>The Genome Sequence of Aphanomyces invadans NJM9701.</title>
        <authorList>
            <consortium name="The Broad Institute Genomics Platform"/>
            <person name="Russ C."/>
            <person name="Tyler B."/>
            <person name="van West P."/>
            <person name="Dieguez-Uribeondo J."/>
            <person name="Young S.K."/>
            <person name="Zeng Q."/>
            <person name="Gargeya S."/>
            <person name="Fitzgerald M."/>
            <person name="Abouelleil A."/>
            <person name="Alvarado L."/>
            <person name="Chapman S.B."/>
            <person name="Gainer-Dewar J."/>
            <person name="Goldberg J."/>
            <person name="Griggs A."/>
            <person name="Gujja S."/>
            <person name="Hansen M."/>
            <person name="Howarth C."/>
            <person name="Imamovic A."/>
            <person name="Ireland A."/>
            <person name="Larimer J."/>
            <person name="McCowan C."/>
            <person name="Murphy C."/>
            <person name="Pearson M."/>
            <person name="Poon T.W."/>
            <person name="Priest M."/>
            <person name="Roberts A."/>
            <person name="Saif S."/>
            <person name="Shea T."/>
            <person name="Sykes S."/>
            <person name="Wortman J."/>
            <person name="Nusbaum C."/>
            <person name="Birren B."/>
        </authorList>
    </citation>
    <scope>NUCLEOTIDE SEQUENCE [LARGE SCALE GENOMIC DNA]</scope>
    <source>
        <strain evidence="2">NJM9701</strain>
    </source>
</reference>
<dbReference type="AlphaFoldDB" id="A0A024TKC1"/>
<dbReference type="VEuPathDB" id="FungiDB:H310_11799"/>
<reference evidence="3 4" key="2">
    <citation type="submission" date="2018-08" db="EMBL/GenBank/DDBJ databases">
        <title>Aphanomyces genome sequencing and annotation.</title>
        <authorList>
            <person name="Minardi D."/>
            <person name="Oidtmann B."/>
            <person name="Van Der Giezen M."/>
            <person name="Studholme D.J."/>
        </authorList>
    </citation>
    <scope>NUCLEOTIDE SEQUENCE [LARGE SCALE GENOMIC DNA]</scope>
    <source>
        <strain evidence="3 4">NJM0002</strain>
    </source>
</reference>
<dbReference type="OrthoDB" id="79269at2759"/>
<feature type="region of interest" description="Disordered" evidence="1">
    <location>
        <begin position="83"/>
        <end position="105"/>
    </location>
</feature>
<name>A0A024TKC1_9STRA</name>
<proteinExistence type="predicted"/>
<gene>
    <name evidence="3" type="ORF">DYB32_002006</name>
    <name evidence="2" type="ORF">H310_11799</name>
</gene>
<protein>
    <submittedName>
        <fullName evidence="2">Uncharacterized protein</fullName>
    </submittedName>
</protein>
<evidence type="ECO:0000256" key="1">
    <source>
        <dbReference type="SAM" id="MobiDB-lite"/>
    </source>
</evidence>